<name>A0AAN6MMJ1_9PEZI</name>
<dbReference type="InterPro" id="IPR038946">
    <property type="entry name" value="FBXO47"/>
</dbReference>
<proteinExistence type="predicted"/>
<feature type="domain" description="F-box" evidence="2">
    <location>
        <begin position="1"/>
        <end position="46"/>
    </location>
</feature>
<feature type="region of interest" description="Disordered" evidence="1">
    <location>
        <begin position="57"/>
        <end position="80"/>
    </location>
</feature>
<dbReference type="EMBL" id="MU855475">
    <property type="protein sequence ID" value="KAK3902998.1"/>
    <property type="molecule type" value="Genomic_DNA"/>
</dbReference>
<reference evidence="3" key="2">
    <citation type="submission" date="2023-05" db="EMBL/GenBank/DDBJ databases">
        <authorList>
            <consortium name="Lawrence Berkeley National Laboratory"/>
            <person name="Steindorff A."/>
            <person name="Hensen N."/>
            <person name="Bonometti L."/>
            <person name="Westerberg I."/>
            <person name="Brannstrom I.O."/>
            <person name="Guillou S."/>
            <person name="Cros-Aarteil S."/>
            <person name="Calhoun S."/>
            <person name="Haridas S."/>
            <person name="Kuo A."/>
            <person name="Mondo S."/>
            <person name="Pangilinan J."/>
            <person name="Riley R."/>
            <person name="Labutti K."/>
            <person name="Andreopoulos B."/>
            <person name="Lipzen A."/>
            <person name="Chen C."/>
            <person name="Yanf M."/>
            <person name="Daum C."/>
            <person name="Ng V."/>
            <person name="Clum A."/>
            <person name="Ohm R."/>
            <person name="Martin F."/>
            <person name="Silar P."/>
            <person name="Natvig D."/>
            <person name="Lalanne C."/>
            <person name="Gautier V."/>
            <person name="Ament-Velasquez S.L."/>
            <person name="Kruys A."/>
            <person name="Hutchinson M.I."/>
            <person name="Powell A.J."/>
            <person name="Barry K."/>
            <person name="Miller A.N."/>
            <person name="Grigoriev I.V."/>
            <person name="Debuchy R."/>
            <person name="Gladieux P."/>
            <person name="Thoren M.H."/>
            <person name="Johannesson H."/>
        </authorList>
    </citation>
    <scope>NUCLEOTIDE SEQUENCE</scope>
    <source>
        <strain evidence="3">CBS 103.79</strain>
    </source>
</reference>
<dbReference type="InterPro" id="IPR001810">
    <property type="entry name" value="F-box_dom"/>
</dbReference>
<dbReference type="Proteomes" id="UP001303889">
    <property type="component" value="Unassembled WGS sequence"/>
</dbReference>
<sequence length="657" mass="73799">MSLLSLPYELLAYVVGHLHLADIRSLAFSCRRLEFLLYEANMTKLVLESKAPYSPEACEARESAEEGKAGDAAKDGQGEESHATALRRLIQRRDAIASVSPYLVATVAFAEEWLFENGVLCYTRGLQMRILDLHRAAHDEIVVNVRDLVSQKIQDSRVRHKYKLTLLHYSHRFVSCSYTLRRDDCSDGSQHWLLVFNPVDGEIAIARQLGSVSKLFVRNNAKFLYYGTASEPTCDGSGRWVINGFDLVTHKLLGQPLEIPTPIGTDIGSTICFDIFDDYMYCLSNQRSLHVEDLDFLSYYTCFRIPLARDGFDVEEPAEALWRRDRTDGPLDDRWTFLRMFKDETTGQLMAVEARKEWLSGRISARRAYYTTAIKFDDSVDREKRPLGYTDRQICAAKRERTGPAKPQTRDPHLVHLGDDSATVSLTLSKCPLRAYYPACQTFIDLIDDSSSFDPAHQQLRIRGGTRRPRAPAELAPRTMETPPPPASASAAAAQEEGLDNHNTFLQQVEDLYRTEADLFWPPKQDPAVNDPALAGLYATLNPPGYFGNPQGTWDDRSLVYATGGGAGGAVGGLRALVFVSWDPNIRLKDARPYPGGATSGLEIARHRPPNASRYFGENLAPKTPLDGKDKLERPVSWRTLEPARYRKISRGYHFTP</sequence>
<keyword evidence="4" id="KW-1185">Reference proteome</keyword>
<evidence type="ECO:0000313" key="3">
    <source>
        <dbReference type="EMBL" id="KAK3902998.1"/>
    </source>
</evidence>
<evidence type="ECO:0000256" key="1">
    <source>
        <dbReference type="SAM" id="MobiDB-lite"/>
    </source>
</evidence>
<protein>
    <recommendedName>
        <fullName evidence="2">F-box domain-containing protein</fullName>
    </recommendedName>
</protein>
<reference evidence="3" key="1">
    <citation type="journal article" date="2023" name="Mol. Phylogenet. Evol.">
        <title>Genome-scale phylogeny and comparative genomics of the fungal order Sordariales.</title>
        <authorList>
            <person name="Hensen N."/>
            <person name="Bonometti L."/>
            <person name="Westerberg I."/>
            <person name="Brannstrom I.O."/>
            <person name="Guillou S."/>
            <person name="Cros-Aarteil S."/>
            <person name="Calhoun S."/>
            <person name="Haridas S."/>
            <person name="Kuo A."/>
            <person name="Mondo S."/>
            <person name="Pangilinan J."/>
            <person name="Riley R."/>
            <person name="LaButti K."/>
            <person name="Andreopoulos B."/>
            <person name="Lipzen A."/>
            <person name="Chen C."/>
            <person name="Yan M."/>
            <person name="Daum C."/>
            <person name="Ng V."/>
            <person name="Clum A."/>
            <person name="Steindorff A."/>
            <person name="Ohm R.A."/>
            <person name="Martin F."/>
            <person name="Silar P."/>
            <person name="Natvig D.O."/>
            <person name="Lalanne C."/>
            <person name="Gautier V."/>
            <person name="Ament-Velasquez S.L."/>
            <person name="Kruys A."/>
            <person name="Hutchinson M.I."/>
            <person name="Powell A.J."/>
            <person name="Barry K."/>
            <person name="Miller A.N."/>
            <person name="Grigoriev I.V."/>
            <person name="Debuchy R."/>
            <person name="Gladieux P."/>
            <person name="Hiltunen Thoren M."/>
            <person name="Johannesson H."/>
        </authorList>
    </citation>
    <scope>NUCLEOTIDE SEQUENCE</scope>
    <source>
        <strain evidence="3">CBS 103.79</strain>
    </source>
</reference>
<evidence type="ECO:0000259" key="2">
    <source>
        <dbReference type="PROSITE" id="PS50181"/>
    </source>
</evidence>
<evidence type="ECO:0000313" key="4">
    <source>
        <dbReference type="Proteomes" id="UP001303889"/>
    </source>
</evidence>
<feature type="compositionally biased region" description="Basic and acidic residues" evidence="1">
    <location>
        <begin position="58"/>
        <end position="80"/>
    </location>
</feature>
<organism evidence="3 4">
    <name type="scientific">Staphylotrichum tortipilum</name>
    <dbReference type="NCBI Taxonomy" id="2831512"/>
    <lineage>
        <taxon>Eukaryota</taxon>
        <taxon>Fungi</taxon>
        <taxon>Dikarya</taxon>
        <taxon>Ascomycota</taxon>
        <taxon>Pezizomycotina</taxon>
        <taxon>Sordariomycetes</taxon>
        <taxon>Sordariomycetidae</taxon>
        <taxon>Sordariales</taxon>
        <taxon>Chaetomiaceae</taxon>
        <taxon>Staphylotrichum</taxon>
    </lineage>
</organism>
<comment type="caution">
    <text evidence="3">The sequence shown here is derived from an EMBL/GenBank/DDBJ whole genome shotgun (WGS) entry which is preliminary data.</text>
</comment>
<dbReference type="PROSITE" id="PS50181">
    <property type="entry name" value="FBOX"/>
    <property type="match status" value="1"/>
</dbReference>
<accession>A0AAN6MMJ1</accession>
<gene>
    <name evidence="3" type="ORF">C8A05DRAFT_15017</name>
</gene>
<dbReference type="PANTHER" id="PTHR34098">
    <property type="entry name" value="F-BOX ONLY PROTEIN 47"/>
    <property type="match status" value="1"/>
</dbReference>
<feature type="region of interest" description="Disordered" evidence="1">
    <location>
        <begin position="463"/>
        <end position="495"/>
    </location>
</feature>
<dbReference type="PANTHER" id="PTHR34098:SF1">
    <property type="entry name" value="F-BOX ONLY PROTEIN 47"/>
    <property type="match status" value="1"/>
</dbReference>
<dbReference type="AlphaFoldDB" id="A0AAN6MMJ1"/>